<dbReference type="Proteomes" id="UP001303647">
    <property type="component" value="Unassembled WGS sequence"/>
</dbReference>
<feature type="domain" description="Cell wall mannoprotein PIR1-like C-terminal" evidence="8">
    <location>
        <begin position="78"/>
        <end position="151"/>
    </location>
</feature>
<organism evidence="9 10">
    <name type="scientific">Corynascus novoguineensis</name>
    <dbReference type="NCBI Taxonomy" id="1126955"/>
    <lineage>
        <taxon>Eukaryota</taxon>
        <taxon>Fungi</taxon>
        <taxon>Dikarya</taxon>
        <taxon>Ascomycota</taxon>
        <taxon>Pezizomycotina</taxon>
        <taxon>Sordariomycetes</taxon>
        <taxon>Sordariomycetidae</taxon>
        <taxon>Sordariales</taxon>
        <taxon>Chaetomiaceae</taxon>
        <taxon>Corynascus</taxon>
    </lineage>
</organism>
<gene>
    <name evidence="9" type="ORF">C7999DRAFT_43730</name>
</gene>
<feature type="region of interest" description="Disordered" evidence="6">
    <location>
        <begin position="219"/>
        <end position="328"/>
    </location>
</feature>
<keyword evidence="10" id="KW-1185">Reference proteome</keyword>
<proteinExistence type="inferred from homology"/>
<feature type="region of interest" description="Disordered" evidence="6">
    <location>
        <begin position="159"/>
        <end position="179"/>
    </location>
</feature>
<dbReference type="GO" id="GO:0009277">
    <property type="term" value="C:fungal-type cell wall"/>
    <property type="evidence" value="ECO:0007669"/>
    <property type="project" value="TreeGrafter"/>
</dbReference>
<evidence type="ECO:0000259" key="8">
    <source>
        <dbReference type="Pfam" id="PF22799"/>
    </source>
</evidence>
<dbReference type="GO" id="GO:0005199">
    <property type="term" value="F:structural constituent of cell wall"/>
    <property type="evidence" value="ECO:0007669"/>
    <property type="project" value="TreeGrafter"/>
</dbReference>
<keyword evidence="2" id="KW-0134">Cell wall</keyword>
<comment type="subcellular location">
    <subcellularLocation>
        <location evidence="1">Secreted</location>
        <location evidence="1">Cell wall</location>
    </subcellularLocation>
</comment>
<dbReference type="InterPro" id="IPR051153">
    <property type="entry name" value="Yeast_CWMannoprotein_PIR"/>
</dbReference>
<feature type="compositionally biased region" description="Low complexity" evidence="6">
    <location>
        <begin position="262"/>
        <end position="291"/>
    </location>
</feature>
<evidence type="ECO:0000256" key="3">
    <source>
        <dbReference type="ARBA" id="ARBA00022525"/>
    </source>
</evidence>
<evidence type="ECO:0000313" key="10">
    <source>
        <dbReference type="Proteomes" id="UP001303647"/>
    </source>
</evidence>
<dbReference type="GO" id="GO:0031505">
    <property type="term" value="P:fungal-type cell wall organization"/>
    <property type="evidence" value="ECO:0007669"/>
    <property type="project" value="TreeGrafter"/>
</dbReference>
<feature type="compositionally biased region" description="Low complexity" evidence="6">
    <location>
        <begin position="310"/>
        <end position="325"/>
    </location>
</feature>
<comment type="similarity">
    <text evidence="5">Belongs to the PIR protein family.</text>
</comment>
<evidence type="ECO:0000256" key="1">
    <source>
        <dbReference type="ARBA" id="ARBA00004191"/>
    </source>
</evidence>
<name>A0AAN7HLW1_9PEZI</name>
<reference evidence="9" key="1">
    <citation type="journal article" date="2023" name="Mol. Phylogenet. Evol.">
        <title>Genome-scale phylogeny and comparative genomics of the fungal order Sordariales.</title>
        <authorList>
            <person name="Hensen N."/>
            <person name="Bonometti L."/>
            <person name="Westerberg I."/>
            <person name="Brannstrom I.O."/>
            <person name="Guillou S."/>
            <person name="Cros-Aarteil S."/>
            <person name="Calhoun S."/>
            <person name="Haridas S."/>
            <person name="Kuo A."/>
            <person name="Mondo S."/>
            <person name="Pangilinan J."/>
            <person name="Riley R."/>
            <person name="LaButti K."/>
            <person name="Andreopoulos B."/>
            <person name="Lipzen A."/>
            <person name="Chen C."/>
            <person name="Yan M."/>
            <person name="Daum C."/>
            <person name="Ng V."/>
            <person name="Clum A."/>
            <person name="Steindorff A."/>
            <person name="Ohm R.A."/>
            <person name="Martin F."/>
            <person name="Silar P."/>
            <person name="Natvig D.O."/>
            <person name="Lalanne C."/>
            <person name="Gautier V."/>
            <person name="Ament-Velasquez S.L."/>
            <person name="Kruys A."/>
            <person name="Hutchinson M.I."/>
            <person name="Powell A.J."/>
            <person name="Barry K."/>
            <person name="Miller A.N."/>
            <person name="Grigoriev I.V."/>
            <person name="Debuchy R."/>
            <person name="Gladieux P."/>
            <person name="Hiltunen Thoren M."/>
            <person name="Johannesson H."/>
        </authorList>
    </citation>
    <scope>NUCLEOTIDE SEQUENCE</scope>
    <source>
        <strain evidence="9">CBS 359.72</strain>
    </source>
</reference>
<comment type="caution">
    <text evidence="9">The sequence shown here is derived from an EMBL/GenBank/DDBJ whole genome shotgun (WGS) entry which is preliminary data.</text>
</comment>
<protein>
    <recommendedName>
        <fullName evidence="8">Cell wall mannoprotein PIR1-like C-terminal domain-containing protein</fullName>
    </recommendedName>
</protein>
<evidence type="ECO:0000256" key="2">
    <source>
        <dbReference type="ARBA" id="ARBA00022512"/>
    </source>
</evidence>
<dbReference type="Pfam" id="PF22799">
    <property type="entry name" value="PIR1-like_C"/>
    <property type="match status" value="1"/>
</dbReference>
<evidence type="ECO:0000256" key="4">
    <source>
        <dbReference type="ARBA" id="ARBA00022729"/>
    </source>
</evidence>
<sequence>MKFQILASLAMVSSTIAQGVTEKIAPEGDAPNGCEPSLDGRFEITVVPLTGKAKKDLALERRGACSGGGALNLRLEDGVLIDDHERTGYIASNYQFQFDGPPQAGAIYTAGFSACTNGSLALGDSAIFFQCASGTFYNLYDRWWAEQCSPVQIVVLPCGSDGSDDDDDTPGQGQHNTVGEQVITTTIVVPLSDGQPQVITTTTVIPICQIDDGQIQGHTTPCASVPTTPTSGGGGASQPPVTQISDGQVQVTPGPPVVSQISDGQPQVPPSSGGQSQSQSSGWASSVTSSVPAPPGPTSTEGQGGGEQSPTSAPPVVTGAAPAGASAGGHGVMAAAAAMVWFGGAGMGWF</sequence>
<dbReference type="PANTHER" id="PTHR47254">
    <property type="entry name" value="CELL WALL MANNOPROTEIN CIS3-RELATED"/>
    <property type="match status" value="1"/>
</dbReference>
<keyword evidence="4 7" id="KW-0732">Signal</keyword>
<dbReference type="EMBL" id="MU857730">
    <property type="protein sequence ID" value="KAK4244624.1"/>
    <property type="molecule type" value="Genomic_DNA"/>
</dbReference>
<feature type="signal peptide" evidence="7">
    <location>
        <begin position="1"/>
        <end position="17"/>
    </location>
</feature>
<evidence type="ECO:0000313" key="9">
    <source>
        <dbReference type="EMBL" id="KAK4244624.1"/>
    </source>
</evidence>
<dbReference type="PANTHER" id="PTHR47254:SF1">
    <property type="entry name" value="CELL WALL MANNOPROTEIN CIS3-RELATED"/>
    <property type="match status" value="1"/>
</dbReference>
<evidence type="ECO:0000256" key="7">
    <source>
        <dbReference type="SAM" id="SignalP"/>
    </source>
</evidence>
<dbReference type="InterPro" id="IPR054508">
    <property type="entry name" value="PIR1-like_C"/>
</dbReference>
<evidence type="ECO:0000256" key="5">
    <source>
        <dbReference type="ARBA" id="ARBA00038219"/>
    </source>
</evidence>
<feature type="chain" id="PRO_5042810472" description="Cell wall mannoprotein PIR1-like C-terminal domain-containing protein" evidence="7">
    <location>
        <begin position="18"/>
        <end position="350"/>
    </location>
</feature>
<dbReference type="AlphaFoldDB" id="A0AAN7HLW1"/>
<reference evidence="9" key="2">
    <citation type="submission" date="2023-05" db="EMBL/GenBank/DDBJ databases">
        <authorList>
            <consortium name="Lawrence Berkeley National Laboratory"/>
            <person name="Steindorff A."/>
            <person name="Hensen N."/>
            <person name="Bonometti L."/>
            <person name="Westerberg I."/>
            <person name="Brannstrom I.O."/>
            <person name="Guillou S."/>
            <person name="Cros-Aarteil S."/>
            <person name="Calhoun S."/>
            <person name="Haridas S."/>
            <person name="Kuo A."/>
            <person name="Mondo S."/>
            <person name="Pangilinan J."/>
            <person name="Riley R."/>
            <person name="Labutti K."/>
            <person name="Andreopoulos B."/>
            <person name="Lipzen A."/>
            <person name="Chen C."/>
            <person name="Yanf M."/>
            <person name="Daum C."/>
            <person name="Ng V."/>
            <person name="Clum A."/>
            <person name="Ohm R."/>
            <person name="Martin F."/>
            <person name="Silar P."/>
            <person name="Natvig D."/>
            <person name="Lalanne C."/>
            <person name="Gautier V."/>
            <person name="Ament-Velasquez S.L."/>
            <person name="Kruys A."/>
            <person name="Hutchinson M.I."/>
            <person name="Powell A.J."/>
            <person name="Barry K."/>
            <person name="Miller A.N."/>
            <person name="Grigoriev I.V."/>
            <person name="Debuchy R."/>
            <person name="Gladieux P."/>
            <person name="Thoren M.H."/>
            <person name="Johannesson H."/>
        </authorList>
    </citation>
    <scope>NUCLEOTIDE SEQUENCE</scope>
    <source>
        <strain evidence="9">CBS 359.72</strain>
    </source>
</reference>
<keyword evidence="3" id="KW-0964">Secreted</keyword>
<evidence type="ECO:0000256" key="6">
    <source>
        <dbReference type="SAM" id="MobiDB-lite"/>
    </source>
</evidence>
<accession>A0AAN7HLW1</accession>